<comment type="function">
    <text evidence="3">Required for rescue of stalled ribosomes mediated by trans-translation. Binds to transfer-messenger RNA (tmRNA), required for stable association of tmRNA with ribosomes. tmRNA and SmpB together mimic tRNA shape, replacing the anticodon stem-loop with SmpB. tmRNA is encoded by the ssrA gene; the 2 termini fold to resemble tRNA(Ala) and it encodes a 'tag peptide', a short internal open reading frame. During trans-translation Ala-aminoacylated tmRNA acts like a tRNA, entering the A-site of stalled ribosomes, displacing the stalled mRNA. The ribosome then switches to translate the ORF on the tmRNA; the nascent peptide is terminated with the 'tag peptide' encoded by the tmRNA and targeted for degradation. The ribosome is freed to recommence translation, which seems to be the essential function of trans-translation.</text>
</comment>
<gene>
    <name evidence="3" type="primary">smpB</name>
    <name evidence="4" type="ORF">SAMN05216233_10332</name>
</gene>
<keyword evidence="1 3" id="KW-0963">Cytoplasm</keyword>
<protein>
    <recommendedName>
        <fullName evidence="3">SsrA-binding protein</fullName>
    </recommendedName>
    <alternativeName>
        <fullName evidence="3">Small protein B</fullName>
    </alternativeName>
</protein>
<proteinExistence type="inferred from homology"/>
<accession>A0A1G5CIA7</accession>
<dbReference type="InterPro" id="IPR000037">
    <property type="entry name" value="SsrA-bd_prot"/>
</dbReference>
<dbReference type="GO" id="GO:0005829">
    <property type="term" value="C:cytosol"/>
    <property type="evidence" value="ECO:0007669"/>
    <property type="project" value="TreeGrafter"/>
</dbReference>
<dbReference type="PROSITE" id="PS01317">
    <property type="entry name" value="SSRP"/>
    <property type="match status" value="1"/>
</dbReference>
<dbReference type="Pfam" id="PF01668">
    <property type="entry name" value="SmpB"/>
    <property type="match status" value="1"/>
</dbReference>
<dbReference type="GO" id="GO:0070929">
    <property type="term" value="P:trans-translation"/>
    <property type="evidence" value="ECO:0007669"/>
    <property type="project" value="UniProtKB-UniRule"/>
</dbReference>
<dbReference type="HAMAP" id="MF_00023">
    <property type="entry name" value="SmpB"/>
    <property type="match status" value="1"/>
</dbReference>
<dbReference type="NCBIfam" id="NF003843">
    <property type="entry name" value="PRK05422.1"/>
    <property type="match status" value="1"/>
</dbReference>
<dbReference type="NCBIfam" id="TIGR00086">
    <property type="entry name" value="smpB"/>
    <property type="match status" value="1"/>
</dbReference>
<name>A0A1G5CIA7_9BACT</name>
<sequence>MAEKSTRTIANNKKARFNYEITDQYEAGLVLVGSEVKSLRDGAVNLKEAYCKIAQNGELFVYQMSISQYPFSFHSNHDPLRPRKLLLNKKEIRKISDMMNIKGCSLIPLSLYIKGNRIKMKVGVGRGKKLYDKRQTMKERDAKLEVNRMNKQKDYSD</sequence>
<evidence type="ECO:0000256" key="1">
    <source>
        <dbReference type="ARBA" id="ARBA00022490"/>
    </source>
</evidence>
<dbReference type="AlphaFoldDB" id="A0A1G5CIA7"/>
<dbReference type="InterPro" id="IPR020081">
    <property type="entry name" value="SsrA-bd_prot_CS"/>
</dbReference>
<dbReference type="InterPro" id="IPR023620">
    <property type="entry name" value="SmpB"/>
</dbReference>
<comment type="similarity">
    <text evidence="3">Belongs to the SmpB family.</text>
</comment>
<dbReference type="PANTHER" id="PTHR30308">
    <property type="entry name" value="TMRNA-BINDING COMPONENT OF TRANS-TRANSLATION TAGGING COMPLEX"/>
    <property type="match status" value="1"/>
</dbReference>
<dbReference type="CDD" id="cd09294">
    <property type="entry name" value="SmpB"/>
    <property type="match status" value="1"/>
</dbReference>
<dbReference type="SUPFAM" id="SSF74982">
    <property type="entry name" value="Small protein B (SmpB)"/>
    <property type="match status" value="1"/>
</dbReference>
<keyword evidence="5" id="KW-1185">Reference proteome</keyword>
<evidence type="ECO:0000256" key="2">
    <source>
        <dbReference type="ARBA" id="ARBA00022884"/>
    </source>
</evidence>
<dbReference type="STRING" id="419481.SAMN05216233_10332"/>
<dbReference type="Gene3D" id="2.40.280.10">
    <property type="match status" value="1"/>
</dbReference>
<dbReference type="Proteomes" id="UP000198870">
    <property type="component" value="Unassembled WGS sequence"/>
</dbReference>
<evidence type="ECO:0000256" key="3">
    <source>
        <dbReference type="HAMAP-Rule" id="MF_00023"/>
    </source>
</evidence>
<comment type="subcellular location">
    <subcellularLocation>
        <location evidence="3">Cytoplasm</location>
    </subcellularLocation>
    <text evidence="3">The tmRNA-SmpB complex associates with stalled 70S ribosomes.</text>
</comment>
<evidence type="ECO:0000313" key="5">
    <source>
        <dbReference type="Proteomes" id="UP000198870"/>
    </source>
</evidence>
<dbReference type="OrthoDB" id="9805462at2"/>
<dbReference type="GO" id="GO:0070930">
    <property type="term" value="P:trans-translation-dependent protein tagging"/>
    <property type="evidence" value="ECO:0007669"/>
    <property type="project" value="TreeGrafter"/>
</dbReference>
<organism evidence="4 5">
    <name type="scientific">Desulfoluna spongiiphila</name>
    <dbReference type="NCBI Taxonomy" id="419481"/>
    <lineage>
        <taxon>Bacteria</taxon>
        <taxon>Pseudomonadati</taxon>
        <taxon>Thermodesulfobacteriota</taxon>
        <taxon>Desulfobacteria</taxon>
        <taxon>Desulfobacterales</taxon>
        <taxon>Desulfolunaceae</taxon>
        <taxon>Desulfoluna</taxon>
    </lineage>
</organism>
<keyword evidence="2 3" id="KW-0694">RNA-binding</keyword>
<dbReference type="EMBL" id="FMUX01000003">
    <property type="protein sequence ID" value="SCY02030.1"/>
    <property type="molecule type" value="Genomic_DNA"/>
</dbReference>
<dbReference type="PANTHER" id="PTHR30308:SF2">
    <property type="entry name" value="SSRA-BINDING PROTEIN"/>
    <property type="match status" value="1"/>
</dbReference>
<dbReference type="RefSeq" id="WP_092209089.1">
    <property type="nucleotide sequence ID" value="NZ_FMUX01000003.1"/>
</dbReference>
<evidence type="ECO:0000313" key="4">
    <source>
        <dbReference type="EMBL" id="SCY02030.1"/>
    </source>
</evidence>
<dbReference type="GO" id="GO:0003723">
    <property type="term" value="F:RNA binding"/>
    <property type="evidence" value="ECO:0007669"/>
    <property type="project" value="UniProtKB-UniRule"/>
</dbReference>
<reference evidence="4 5" key="1">
    <citation type="submission" date="2016-10" db="EMBL/GenBank/DDBJ databases">
        <authorList>
            <person name="de Groot N.N."/>
        </authorList>
    </citation>
    <scope>NUCLEOTIDE SEQUENCE [LARGE SCALE GENOMIC DNA]</scope>
    <source>
        <strain evidence="4 5">AA1</strain>
    </source>
</reference>